<dbReference type="Pfam" id="PF00263">
    <property type="entry name" value="Secretin"/>
    <property type="match status" value="1"/>
</dbReference>
<evidence type="ECO:0000259" key="2">
    <source>
        <dbReference type="Pfam" id="PF00263"/>
    </source>
</evidence>
<dbReference type="RefSeq" id="WP_045087520.1">
    <property type="nucleotide sequence ID" value="NZ_LN824141.1"/>
</dbReference>
<keyword evidence="4" id="KW-1185">Reference proteome</keyword>
<dbReference type="HOGENOM" id="CLU_396768_0_0_0"/>
<gene>
    <name evidence="3" type="primary">pulD</name>
    <name evidence="3" type="ORF">DTL3_0675</name>
</gene>
<evidence type="ECO:0000313" key="3">
    <source>
        <dbReference type="EMBL" id="CEP77985.1"/>
    </source>
</evidence>
<protein>
    <submittedName>
        <fullName evidence="3">Type II secretory pathway, component PulD, partial</fullName>
    </submittedName>
</protein>
<dbReference type="KEGG" id="dtn:DTL3_0675"/>
<organism evidence="3 4">
    <name type="scientific">Defluviitoga tunisiensis</name>
    <dbReference type="NCBI Taxonomy" id="1006576"/>
    <lineage>
        <taxon>Bacteria</taxon>
        <taxon>Thermotogati</taxon>
        <taxon>Thermotogota</taxon>
        <taxon>Thermotogae</taxon>
        <taxon>Petrotogales</taxon>
        <taxon>Petrotogaceae</taxon>
        <taxon>Defluviitoga</taxon>
    </lineage>
</organism>
<reference evidence="4" key="1">
    <citation type="submission" date="2014-11" db="EMBL/GenBank/DDBJ databases">
        <authorList>
            <person name="Wibberg D."/>
        </authorList>
    </citation>
    <scope>NUCLEOTIDE SEQUENCE [LARGE SCALE GENOMIC DNA]</scope>
    <source>
        <strain evidence="4">L3</strain>
    </source>
</reference>
<dbReference type="Proteomes" id="UP000032809">
    <property type="component" value="Chromosome I"/>
</dbReference>
<dbReference type="EMBL" id="LN824141">
    <property type="protein sequence ID" value="CEP77985.1"/>
    <property type="molecule type" value="Genomic_DNA"/>
</dbReference>
<feature type="domain" description="Type II/III secretion system secretin-like" evidence="2">
    <location>
        <begin position="538"/>
        <end position="683"/>
    </location>
</feature>
<dbReference type="InterPro" id="IPR004846">
    <property type="entry name" value="T2SS/T3SS_dom"/>
</dbReference>
<dbReference type="AlphaFoldDB" id="A0A0C7P143"/>
<proteinExistence type="inferred from homology"/>
<dbReference type="GO" id="GO:0009306">
    <property type="term" value="P:protein secretion"/>
    <property type="evidence" value="ECO:0007669"/>
    <property type="project" value="InterPro"/>
</dbReference>
<dbReference type="STRING" id="1006576.DTL3_0675"/>
<evidence type="ECO:0000256" key="1">
    <source>
        <dbReference type="RuleBase" id="RU004003"/>
    </source>
</evidence>
<sequence length="694" mass="81027">MRTKKETFLTIIFVFLSSCVFSIYLDYDTQKNANIVFLETDIKFKYTYNDSKTIYKFIFEEDIFKEGSYQIAKGPVKEIETSKNIMVIKLLYPIAHIDIKDNTIFFYGYEPYTFQKMNFKKIRLTDAIGLIFDYAGWDWIKTSDIPEVDFSVNATQLQLEYFLRILEEIYSLSTIFYDEKTVFIGDNSKIFENELPIYIESYLNNPEKTDELIFSKEFNIHIEEDNKEDRKNTELFFFESNHDLTLLKQLFDCKVVMFEEKYYAILADVEESEKITQVINLLNQIPLKDDKKSANENEVIEKYRLLNSNYDLSFLDQITDVKVYPLDKNRYFLLGDEVSLNIAEDINNIINSQISQEENENQIVITTIKKELAVINVKNTPIFDRILLEEKIKYSKIGNFDDKIIYILEYEEEKSDLIKDIKNVLNIEELYGEIYLKDLLAYVAKIEKINIIYDFNENRKIIVNNFDLTMSTLMSYLISQGINYHYVNENTIRFFENGKLLKFEVFVFSGQNIEKLSIEELYLLSKQNVGINGIINNNKDKAFLVSKPVIYVNEGNTATIRSVLSVPVFDDEGKIYSKIESGFKMDVQGIYDNITKLVDTHLEISISELKNEQKNIIDERSIKSNFIIPSGGFIKIGGLNFISSIEKEKGIPIIKDIPILGKIFSTYETTESLYDLVIIIRAEALNRPDLGDHF</sequence>
<evidence type="ECO:0000313" key="4">
    <source>
        <dbReference type="Proteomes" id="UP000032809"/>
    </source>
</evidence>
<dbReference type="PROSITE" id="PS51257">
    <property type="entry name" value="PROKAR_LIPOPROTEIN"/>
    <property type="match status" value="1"/>
</dbReference>
<accession>A0A0C7P143</accession>
<comment type="similarity">
    <text evidence="1">Belongs to the bacterial secretin family.</text>
</comment>
<name>A0A0C7P143_DEFTU</name>